<organism evidence="1 2">
    <name type="scientific">Solanum bulbocastanum</name>
    <name type="common">Wild potato</name>
    <dbReference type="NCBI Taxonomy" id="147425"/>
    <lineage>
        <taxon>Eukaryota</taxon>
        <taxon>Viridiplantae</taxon>
        <taxon>Streptophyta</taxon>
        <taxon>Embryophyta</taxon>
        <taxon>Tracheophyta</taxon>
        <taxon>Spermatophyta</taxon>
        <taxon>Magnoliopsida</taxon>
        <taxon>eudicotyledons</taxon>
        <taxon>Gunneridae</taxon>
        <taxon>Pentapetalae</taxon>
        <taxon>asterids</taxon>
        <taxon>lamiids</taxon>
        <taxon>Solanales</taxon>
        <taxon>Solanaceae</taxon>
        <taxon>Solanoideae</taxon>
        <taxon>Solaneae</taxon>
        <taxon>Solanum</taxon>
    </lineage>
</organism>
<proteinExistence type="predicted"/>
<sequence length="31" mass="3604">MKCVMRNQICGLEFLIWGFRPPLVEDKPLAV</sequence>
<dbReference type="Proteomes" id="UP001371456">
    <property type="component" value="Unassembled WGS sequence"/>
</dbReference>
<evidence type="ECO:0000313" key="2">
    <source>
        <dbReference type="Proteomes" id="UP001371456"/>
    </source>
</evidence>
<keyword evidence="2" id="KW-1185">Reference proteome</keyword>
<evidence type="ECO:0000313" key="1">
    <source>
        <dbReference type="EMBL" id="KAK6784987.1"/>
    </source>
</evidence>
<reference evidence="1 2" key="1">
    <citation type="submission" date="2024-02" db="EMBL/GenBank/DDBJ databases">
        <title>de novo genome assembly of Solanum bulbocastanum strain 11H21.</title>
        <authorList>
            <person name="Hosaka A.J."/>
        </authorList>
    </citation>
    <scope>NUCLEOTIDE SEQUENCE [LARGE SCALE GENOMIC DNA]</scope>
    <source>
        <tissue evidence="1">Young leaves</tissue>
    </source>
</reference>
<dbReference type="AlphaFoldDB" id="A0AAN8THB3"/>
<dbReference type="EMBL" id="JBANQN010000007">
    <property type="protein sequence ID" value="KAK6784987.1"/>
    <property type="molecule type" value="Genomic_DNA"/>
</dbReference>
<comment type="caution">
    <text evidence="1">The sequence shown here is derived from an EMBL/GenBank/DDBJ whole genome shotgun (WGS) entry which is preliminary data.</text>
</comment>
<accession>A0AAN8THB3</accession>
<name>A0AAN8THB3_SOLBU</name>
<protein>
    <submittedName>
        <fullName evidence="1">Uncharacterized protein</fullName>
    </submittedName>
</protein>
<gene>
    <name evidence="1" type="ORF">RDI58_018442</name>
</gene>